<proteinExistence type="predicted"/>
<sequence length="25" mass="2968">MLSFYLLDLISTPTIKLKWGEREGR</sequence>
<evidence type="ECO:0000313" key="2">
    <source>
        <dbReference type="EMBL" id="CAA7407225.1"/>
    </source>
</evidence>
<evidence type="ECO:0000313" key="1">
    <source>
        <dbReference type="EMBL" id="CAA2630934.1"/>
    </source>
</evidence>
<gene>
    <name evidence="1" type="ORF">SI7747_13016580</name>
    <name evidence="2" type="ORF">SI8410_13017903</name>
</gene>
<accession>A0A7I8LD56</accession>
<dbReference type="Proteomes" id="UP000663760">
    <property type="component" value="Chromosome 13"/>
</dbReference>
<dbReference type="AlphaFoldDB" id="A0A7I8LD56"/>
<evidence type="ECO:0000313" key="3">
    <source>
        <dbReference type="Proteomes" id="UP000663760"/>
    </source>
</evidence>
<dbReference type="EMBL" id="LR746276">
    <property type="protein sequence ID" value="CAA7407225.1"/>
    <property type="molecule type" value="Genomic_DNA"/>
</dbReference>
<protein>
    <submittedName>
        <fullName evidence="2">Uncharacterized protein</fullName>
    </submittedName>
</protein>
<name>A0A7I8LD56_SPIIN</name>
<dbReference type="EMBL" id="LR743600">
    <property type="protein sequence ID" value="CAA2630934.1"/>
    <property type="molecule type" value="Genomic_DNA"/>
</dbReference>
<organism evidence="2 3">
    <name type="scientific">Spirodela intermedia</name>
    <name type="common">Intermediate duckweed</name>
    <dbReference type="NCBI Taxonomy" id="51605"/>
    <lineage>
        <taxon>Eukaryota</taxon>
        <taxon>Viridiplantae</taxon>
        <taxon>Streptophyta</taxon>
        <taxon>Embryophyta</taxon>
        <taxon>Tracheophyta</taxon>
        <taxon>Spermatophyta</taxon>
        <taxon>Magnoliopsida</taxon>
        <taxon>Liliopsida</taxon>
        <taxon>Araceae</taxon>
        <taxon>Lemnoideae</taxon>
        <taxon>Spirodela</taxon>
    </lineage>
</organism>
<reference evidence="2" key="1">
    <citation type="submission" date="2020-02" db="EMBL/GenBank/DDBJ databases">
        <authorList>
            <person name="Scholz U."/>
            <person name="Mascher M."/>
            <person name="Fiebig A."/>
        </authorList>
    </citation>
    <scope>NUCLEOTIDE SEQUENCE</scope>
</reference>
<keyword evidence="3" id="KW-1185">Reference proteome</keyword>